<dbReference type="EMBL" id="KL367483">
    <property type="protein sequence ID" value="KFD71290.1"/>
    <property type="molecule type" value="Genomic_DNA"/>
</dbReference>
<evidence type="ECO:0000313" key="3">
    <source>
        <dbReference type="Proteomes" id="UP000030764"/>
    </source>
</evidence>
<proteinExistence type="predicted"/>
<dbReference type="EMBL" id="KL363199">
    <property type="protein sequence ID" value="KFD55487.1"/>
    <property type="molecule type" value="Genomic_DNA"/>
</dbReference>
<evidence type="ECO:0000313" key="2">
    <source>
        <dbReference type="EMBL" id="KFD71290.1"/>
    </source>
</evidence>
<gene>
    <name evidence="1" type="ORF">M513_03539</name>
    <name evidence="2" type="ORF">M514_03539</name>
</gene>
<protein>
    <submittedName>
        <fullName evidence="2">Uncharacterized protein</fullName>
    </submittedName>
</protein>
<organism evidence="2">
    <name type="scientific">Trichuris suis</name>
    <name type="common">pig whipworm</name>
    <dbReference type="NCBI Taxonomy" id="68888"/>
    <lineage>
        <taxon>Eukaryota</taxon>
        <taxon>Metazoa</taxon>
        <taxon>Ecdysozoa</taxon>
        <taxon>Nematoda</taxon>
        <taxon>Enoplea</taxon>
        <taxon>Dorylaimia</taxon>
        <taxon>Trichinellida</taxon>
        <taxon>Trichuridae</taxon>
        <taxon>Trichuris</taxon>
    </lineage>
</organism>
<sequence>MNRSSQSKILKRHTERMSRLIRNFLDELREICVALTNVLMQERLISNFFMALLSETKLNKSKNDKQWLERFCVKVREKESSVKD</sequence>
<reference evidence="2 3" key="1">
    <citation type="journal article" date="2014" name="Nat. Genet.">
        <title>Genome and transcriptome of the porcine whipworm Trichuris suis.</title>
        <authorList>
            <person name="Jex A.R."/>
            <person name="Nejsum P."/>
            <person name="Schwarz E.M."/>
            <person name="Hu L."/>
            <person name="Young N.D."/>
            <person name="Hall R.S."/>
            <person name="Korhonen P.K."/>
            <person name="Liao S."/>
            <person name="Thamsborg S."/>
            <person name="Xia J."/>
            <person name="Xu P."/>
            <person name="Wang S."/>
            <person name="Scheerlinck J.P."/>
            <person name="Hofmann A."/>
            <person name="Sternberg P.W."/>
            <person name="Wang J."/>
            <person name="Gasser R.B."/>
        </authorList>
    </citation>
    <scope>NUCLEOTIDE SEQUENCE [LARGE SCALE GENOMIC DNA]</scope>
    <source>
        <strain evidence="2">DCEP-RM93F</strain>
        <strain evidence="1">DCEP-RM93M</strain>
    </source>
</reference>
<keyword evidence="3" id="KW-1185">Reference proteome</keyword>
<dbReference type="Proteomes" id="UP000030764">
    <property type="component" value="Unassembled WGS sequence"/>
</dbReference>
<accession>A0A085NP94</accession>
<name>A0A085NP94_9BILA</name>
<dbReference type="Proteomes" id="UP000030758">
    <property type="component" value="Unassembled WGS sequence"/>
</dbReference>
<dbReference type="AlphaFoldDB" id="A0A085NP94"/>
<evidence type="ECO:0000313" key="1">
    <source>
        <dbReference type="EMBL" id="KFD55487.1"/>
    </source>
</evidence>